<reference evidence="1 2" key="1">
    <citation type="submission" date="2019-09" db="EMBL/GenBank/DDBJ databases">
        <authorList>
            <person name="Mazhar S."/>
            <person name="Altermann E."/>
            <person name="Hill C."/>
            <person name="Mcauliffe O."/>
        </authorList>
    </citation>
    <scope>NUCLEOTIDE SEQUENCE [LARGE SCALE GENOMIC DNA]</scope>
    <source>
        <strain evidence="1 2">ATCC 51831</strain>
    </source>
</reference>
<accession>A0ABQ6RAH4</accession>
<dbReference type="Proteomes" id="UP000295735">
    <property type="component" value="Unassembled WGS sequence"/>
</dbReference>
<dbReference type="SFLD" id="SFLDS00003">
    <property type="entry name" value="Haloacid_Dehalogenase"/>
    <property type="match status" value="1"/>
</dbReference>
<gene>
    <name evidence="1" type="ORF">ERX35_004845</name>
</gene>
<sequence length="269" mass="30189">MDYRLVVLDMDDTLMTSDNVMSERTKNALLQVQQHGVGVILASGRPTNGMVKTAEELQLDKHQSYILSYNGARIFDMSDFKMVKETALTKDQFDKCYDYCKSKGFFVLTYVDETIVYEGEHPYMDVEHELTGLPMKQVASLKDFVQSNVPKLMGVDFEENISRANQELGGHYGHDIHVTTSKPFFLEFMAEGVSKGRALRELVTELGIDREAIMAFGDSNNDKDMIEYAGLGVAMGNANEAIKKAADLITKDHNSDGIADVLEQYILKK</sequence>
<dbReference type="SFLD" id="SFLDG01140">
    <property type="entry name" value="C2.B:_Phosphomannomutase_and_P"/>
    <property type="match status" value="1"/>
</dbReference>
<comment type="caution">
    <text evidence="1">The sequence shown here is derived from an EMBL/GenBank/DDBJ whole genome shotgun (WGS) entry which is preliminary data.</text>
</comment>
<dbReference type="SFLD" id="SFLDG01144">
    <property type="entry name" value="C2.B.4:_PGP_Like"/>
    <property type="match status" value="1"/>
</dbReference>
<proteinExistence type="predicted"/>
<keyword evidence="2" id="KW-1185">Reference proteome</keyword>
<dbReference type="InterPro" id="IPR000150">
    <property type="entry name" value="Cof"/>
</dbReference>
<dbReference type="EMBL" id="SCWC02000002">
    <property type="protein sequence ID" value="KAA1040323.1"/>
    <property type="molecule type" value="Genomic_DNA"/>
</dbReference>
<dbReference type="PROSITE" id="PS01229">
    <property type="entry name" value="COF_2"/>
    <property type="match status" value="1"/>
</dbReference>
<organism evidence="1 2">
    <name type="scientific">Macrococcus equipercicus</name>
    <dbReference type="NCBI Taxonomy" id="69967"/>
    <lineage>
        <taxon>Bacteria</taxon>
        <taxon>Bacillati</taxon>
        <taxon>Bacillota</taxon>
        <taxon>Bacilli</taxon>
        <taxon>Bacillales</taxon>
        <taxon>Staphylococcaceae</taxon>
        <taxon>Macrococcus</taxon>
    </lineage>
</organism>
<dbReference type="RefSeq" id="WP_149458786.1">
    <property type="nucleotide sequence ID" value="NZ_SCWC02000002.1"/>
</dbReference>
<dbReference type="Gene3D" id="3.30.1240.10">
    <property type="match status" value="1"/>
</dbReference>
<dbReference type="InterPro" id="IPR023214">
    <property type="entry name" value="HAD_sf"/>
</dbReference>
<protein>
    <submittedName>
        <fullName evidence="1">HAD family phosphatase</fullName>
    </submittedName>
</protein>
<dbReference type="NCBIfam" id="TIGR00099">
    <property type="entry name" value="Cof-subfamily"/>
    <property type="match status" value="1"/>
</dbReference>
<dbReference type="PANTHER" id="PTHR10000:SF8">
    <property type="entry name" value="HAD SUPERFAMILY HYDROLASE-LIKE, TYPE 3"/>
    <property type="match status" value="1"/>
</dbReference>
<dbReference type="InterPro" id="IPR006379">
    <property type="entry name" value="HAD-SF_hydro_IIB"/>
</dbReference>
<dbReference type="NCBIfam" id="TIGR01484">
    <property type="entry name" value="HAD-SF-IIB"/>
    <property type="match status" value="1"/>
</dbReference>
<dbReference type="SUPFAM" id="SSF56784">
    <property type="entry name" value="HAD-like"/>
    <property type="match status" value="1"/>
</dbReference>
<name>A0ABQ6RAH4_9STAP</name>
<dbReference type="Pfam" id="PF08282">
    <property type="entry name" value="Hydrolase_3"/>
    <property type="match status" value="1"/>
</dbReference>
<dbReference type="CDD" id="cd07516">
    <property type="entry name" value="HAD_Pase"/>
    <property type="match status" value="1"/>
</dbReference>
<dbReference type="PANTHER" id="PTHR10000">
    <property type="entry name" value="PHOSPHOSERINE PHOSPHATASE"/>
    <property type="match status" value="1"/>
</dbReference>
<evidence type="ECO:0000313" key="2">
    <source>
        <dbReference type="Proteomes" id="UP000295735"/>
    </source>
</evidence>
<evidence type="ECO:0000313" key="1">
    <source>
        <dbReference type="EMBL" id="KAA1040323.1"/>
    </source>
</evidence>
<dbReference type="InterPro" id="IPR036412">
    <property type="entry name" value="HAD-like_sf"/>
</dbReference>
<dbReference type="Gene3D" id="3.40.50.1000">
    <property type="entry name" value="HAD superfamily/HAD-like"/>
    <property type="match status" value="1"/>
</dbReference>